<proteinExistence type="predicted"/>
<feature type="domain" description="DUF4136" evidence="2">
    <location>
        <begin position="43"/>
        <end position="202"/>
    </location>
</feature>
<dbReference type="Proteomes" id="UP000037939">
    <property type="component" value="Unassembled WGS sequence"/>
</dbReference>
<feature type="chain" id="PRO_5005849707" description="DUF4136 domain-containing protein" evidence="1">
    <location>
        <begin position="30"/>
        <end position="231"/>
    </location>
</feature>
<sequence length="231" mass="25182">MNKYGYLSVCIALLAVLAGCATTPPQFVAQVTVRHNIASDVHGKRFLFAQTANQTQSLLEKQVQAQVANQLIMAGLQQAAVPGDADWLVSLSYGVDNGQIIVTQEPIWGPVGYDVYYGRYPGYGGYFYSPMFYPQTGIVGMQPIQTTIYTSTLAVDISDRRLLQSNQFAKLYEGKAINRSQQQDLDWTLPWLARALLQSFPGFSGQTTTVRIPLQQAATPAAPATAPAVAN</sequence>
<feature type="signal peptide" evidence="1">
    <location>
        <begin position="1"/>
        <end position="29"/>
    </location>
</feature>
<comment type="caution">
    <text evidence="3">The sequence shown here is derived from an EMBL/GenBank/DDBJ whole genome shotgun (WGS) entry which is preliminary data.</text>
</comment>
<dbReference type="InterPro" id="IPR025411">
    <property type="entry name" value="DUF4136"/>
</dbReference>
<dbReference type="OrthoDB" id="8940851at2"/>
<evidence type="ECO:0000259" key="2">
    <source>
        <dbReference type="Pfam" id="PF13590"/>
    </source>
</evidence>
<evidence type="ECO:0000313" key="3">
    <source>
        <dbReference type="EMBL" id="KPC51608.1"/>
    </source>
</evidence>
<reference evidence="3 4" key="1">
    <citation type="submission" date="2015-07" db="EMBL/GenBank/DDBJ databases">
        <title>Draft genome sequence of the Amantichitinum ursilacus IGB-41, a new chitin-degrading bacterium.</title>
        <authorList>
            <person name="Kirstahler P."/>
            <person name="Guenther M."/>
            <person name="Grumaz C."/>
            <person name="Rupp S."/>
            <person name="Zibek S."/>
            <person name="Sohn K."/>
        </authorList>
    </citation>
    <scope>NUCLEOTIDE SEQUENCE [LARGE SCALE GENOMIC DNA]</scope>
    <source>
        <strain evidence="3 4">IGB-41</strain>
    </source>
</reference>
<protein>
    <recommendedName>
        <fullName evidence="2">DUF4136 domain-containing protein</fullName>
    </recommendedName>
</protein>
<dbReference type="PROSITE" id="PS51257">
    <property type="entry name" value="PROKAR_LIPOPROTEIN"/>
    <property type="match status" value="1"/>
</dbReference>
<dbReference type="Gene3D" id="3.30.160.670">
    <property type="match status" value="1"/>
</dbReference>
<evidence type="ECO:0000313" key="4">
    <source>
        <dbReference type="Proteomes" id="UP000037939"/>
    </source>
</evidence>
<accession>A0A0N0GMJ2</accession>
<dbReference type="AlphaFoldDB" id="A0A0N0GMJ2"/>
<dbReference type="Pfam" id="PF13590">
    <property type="entry name" value="DUF4136"/>
    <property type="match status" value="1"/>
</dbReference>
<keyword evidence="1" id="KW-0732">Signal</keyword>
<keyword evidence="4" id="KW-1185">Reference proteome</keyword>
<dbReference type="EMBL" id="LAQT01000015">
    <property type="protein sequence ID" value="KPC51608.1"/>
    <property type="molecule type" value="Genomic_DNA"/>
</dbReference>
<evidence type="ECO:0000256" key="1">
    <source>
        <dbReference type="SAM" id="SignalP"/>
    </source>
</evidence>
<dbReference type="STRING" id="857265.WG78_15365"/>
<name>A0A0N0GMJ2_9NEIS</name>
<organism evidence="3 4">
    <name type="scientific">Amantichitinum ursilacus</name>
    <dbReference type="NCBI Taxonomy" id="857265"/>
    <lineage>
        <taxon>Bacteria</taxon>
        <taxon>Pseudomonadati</taxon>
        <taxon>Pseudomonadota</taxon>
        <taxon>Betaproteobacteria</taxon>
        <taxon>Neisseriales</taxon>
        <taxon>Chitinibacteraceae</taxon>
        <taxon>Amantichitinum</taxon>
    </lineage>
</organism>
<gene>
    <name evidence="3" type="ORF">WG78_15365</name>
</gene>
<dbReference type="RefSeq" id="WP_053938709.1">
    <property type="nucleotide sequence ID" value="NZ_LAQT01000015.1"/>
</dbReference>